<keyword evidence="2" id="KW-1185">Reference proteome</keyword>
<dbReference type="GeneID" id="110990682"/>
<dbReference type="GO" id="GO:0005634">
    <property type="term" value="C:nucleus"/>
    <property type="evidence" value="ECO:0007669"/>
    <property type="project" value="TreeGrafter"/>
</dbReference>
<reference evidence="3" key="1">
    <citation type="submission" date="2025-08" db="UniProtKB">
        <authorList>
            <consortium name="RefSeq"/>
        </authorList>
    </citation>
    <scope>IDENTIFICATION</scope>
</reference>
<dbReference type="Gene3D" id="1.10.1900.10">
    <property type="entry name" value="c-terminal domain of poly(a) binding protein"/>
    <property type="match status" value="3"/>
</dbReference>
<feature type="domain" description="PABC" evidence="1">
    <location>
        <begin position="140"/>
        <end position="217"/>
    </location>
</feature>
<dbReference type="KEGG" id="aplc:110990682"/>
<proteinExistence type="predicted"/>
<dbReference type="GO" id="GO:0003723">
    <property type="term" value="F:RNA binding"/>
    <property type="evidence" value="ECO:0007669"/>
    <property type="project" value="InterPro"/>
</dbReference>
<dbReference type="GO" id="GO:0005737">
    <property type="term" value="C:cytoplasm"/>
    <property type="evidence" value="ECO:0007669"/>
    <property type="project" value="TreeGrafter"/>
</dbReference>
<dbReference type="Pfam" id="PF00658">
    <property type="entry name" value="MLLE"/>
    <property type="match status" value="3"/>
</dbReference>
<gene>
    <name evidence="3" type="primary">LOC110990682</name>
</gene>
<dbReference type="GO" id="GO:0090263">
    <property type="term" value="P:positive regulation of canonical Wnt signaling pathway"/>
    <property type="evidence" value="ECO:0007669"/>
    <property type="project" value="TreeGrafter"/>
</dbReference>
<dbReference type="PANTHER" id="PTHR46276:SF1">
    <property type="entry name" value="E3 UBIQUITIN-PROTEIN LIGASE UBR5"/>
    <property type="match status" value="1"/>
</dbReference>
<dbReference type="PANTHER" id="PTHR46276">
    <property type="entry name" value="E3 UBIQUITIN-PROTEIN LIGASE UBR5"/>
    <property type="match status" value="1"/>
</dbReference>
<dbReference type="OrthoDB" id="19742at2759"/>
<sequence>MLPADYDHLPNAKQILGEHLYAKVEELHPQQAARLTGVLLEAGNQEVMRMLRDKDLLKRRVKGAKRVIDEESFAKGIPHPAFDMESLGERLYDKVQELGSQHCAKVTGMLLELNPDIINNLLTSRSELHKAVQKATATLLNEQPEEQGCQIEMDEEKQELGEELYCIIEEAHPELASKLTGMLLEMDAAQLRELLDYPSKLNEKVQIALEALKAACLPT</sequence>
<dbReference type="RefSeq" id="XP_022111464.1">
    <property type="nucleotide sequence ID" value="XM_022255772.1"/>
</dbReference>
<organism evidence="2 3">
    <name type="scientific">Acanthaster planci</name>
    <name type="common">Crown-of-thorns starfish</name>
    <dbReference type="NCBI Taxonomy" id="133434"/>
    <lineage>
        <taxon>Eukaryota</taxon>
        <taxon>Metazoa</taxon>
        <taxon>Echinodermata</taxon>
        <taxon>Eleutherozoa</taxon>
        <taxon>Asterozoa</taxon>
        <taxon>Asteroidea</taxon>
        <taxon>Valvatacea</taxon>
        <taxon>Valvatida</taxon>
        <taxon>Acanthasteridae</taxon>
        <taxon>Acanthaster</taxon>
    </lineage>
</organism>
<evidence type="ECO:0000259" key="1">
    <source>
        <dbReference type="PROSITE" id="PS51309"/>
    </source>
</evidence>
<dbReference type="PROSITE" id="PS51309">
    <property type="entry name" value="PABC"/>
    <property type="match status" value="2"/>
</dbReference>
<dbReference type="SMART" id="SM00517">
    <property type="entry name" value="PolyA"/>
    <property type="match status" value="3"/>
</dbReference>
<dbReference type="AlphaFoldDB" id="A0A8B8A1B7"/>
<accession>A0A8B8A1B7</accession>
<evidence type="ECO:0000313" key="2">
    <source>
        <dbReference type="Proteomes" id="UP000694845"/>
    </source>
</evidence>
<dbReference type="InterPro" id="IPR036053">
    <property type="entry name" value="PABP-dom"/>
</dbReference>
<evidence type="ECO:0000313" key="3">
    <source>
        <dbReference type="RefSeq" id="XP_022111464.1"/>
    </source>
</evidence>
<dbReference type="Proteomes" id="UP000694845">
    <property type="component" value="Unplaced"/>
</dbReference>
<dbReference type="InterPro" id="IPR002004">
    <property type="entry name" value="PABP_HYD_C"/>
</dbReference>
<name>A0A8B8A1B7_ACAPL</name>
<dbReference type="GO" id="GO:0000209">
    <property type="term" value="P:protein polyubiquitination"/>
    <property type="evidence" value="ECO:0007669"/>
    <property type="project" value="TreeGrafter"/>
</dbReference>
<dbReference type="GO" id="GO:0034450">
    <property type="term" value="F:ubiquitin-ubiquitin ligase activity"/>
    <property type="evidence" value="ECO:0007669"/>
    <property type="project" value="TreeGrafter"/>
</dbReference>
<protein>
    <submittedName>
        <fullName evidence="3">Uncharacterized protein LOC110990682 isoform X1</fullName>
    </submittedName>
</protein>
<dbReference type="SUPFAM" id="SSF63570">
    <property type="entry name" value="PABC (PABP) domain"/>
    <property type="match status" value="3"/>
</dbReference>
<feature type="domain" description="PABC" evidence="1">
    <location>
        <begin position="1"/>
        <end position="73"/>
    </location>
</feature>